<evidence type="ECO:0000313" key="8">
    <source>
        <dbReference type="EMBL" id="CAF3513267.1"/>
    </source>
</evidence>
<dbReference type="Proteomes" id="UP000663877">
    <property type="component" value="Unassembled WGS sequence"/>
</dbReference>
<dbReference type="EMBL" id="CAJOAY010000203">
    <property type="protein sequence ID" value="CAF3583787.1"/>
    <property type="molecule type" value="Genomic_DNA"/>
</dbReference>
<evidence type="ECO:0000313" key="6">
    <source>
        <dbReference type="EMBL" id="CAF0814081.1"/>
    </source>
</evidence>
<name>A0A813TP89_9BILA</name>
<reference evidence="6" key="1">
    <citation type="submission" date="2021-02" db="EMBL/GenBank/DDBJ databases">
        <authorList>
            <person name="Nowell W R."/>
        </authorList>
    </citation>
    <scope>NUCLEOTIDE SEQUENCE</scope>
</reference>
<evidence type="ECO:0000313" key="12">
    <source>
        <dbReference type="Proteomes" id="UP000663832"/>
    </source>
</evidence>
<keyword evidence="12" id="KW-1185">Reference proteome</keyword>
<comment type="caution">
    <text evidence="6">The sequence shown here is derived from an EMBL/GenBank/DDBJ whole genome shotgun (WGS) entry which is preliminary data.</text>
</comment>
<dbReference type="OrthoDB" id="10028897at2759"/>
<dbReference type="Proteomes" id="UP000663845">
    <property type="component" value="Unassembled WGS sequence"/>
</dbReference>
<dbReference type="EMBL" id="CAJNOE010000006">
    <property type="protein sequence ID" value="CAF0717330.1"/>
    <property type="molecule type" value="Genomic_DNA"/>
</dbReference>
<sequence>MPSSSNSFSPFSVNLIRNCIPSLHLFSTSSRQPTTVTPTKWPADLIEAVCIEAFGLTAQTERVGKWTNINGIESK</sequence>
<protein>
    <submittedName>
        <fullName evidence="6">Uncharacterized protein</fullName>
    </submittedName>
</protein>
<accession>A0A813TP89</accession>
<proteinExistence type="predicted"/>
<evidence type="ECO:0000313" key="1">
    <source>
        <dbReference type="EMBL" id="CAF0717330.1"/>
    </source>
</evidence>
<dbReference type="Proteomes" id="UP000663832">
    <property type="component" value="Unassembled WGS sequence"/>
</dbReference>
<evidence type="ECO:0000313" key="3">
    <source>
        <dbReference type="EMBL" id="CAF0768847.1"/>
    </source>
</evidence>
<dbReference type="EMBL" id="CAJNOG010000019">
    <property type="protein sequence ID" value="CAF0769427.1"/>
    <property type="molecule type" value="Genomic_DNA"/>
</dbReference>
<dbReference type="Proteomes" id="UP000663881">
    <property type="component" value="Unassembled WGS sequence"/>
</dbReference>
<dbReference type="Proteomes" id="UP000663844">
    <property type="component" value="Unassembled WGS sequence"/>
</dbReference>
<dbReference type="AlphaFoldDB" id="A0A813TP89"/>
<evidence type="ECO:0000313" key="2">
    <source>
        <dbReference type="EMBL" id="CAF0760135.1"/>
    </source>
</evidence>
<gene>
    <name evidence="2" type="ORF">BJG266_LOCUS2956</name>
    <name evidence="1" type="ORF">IZO911_LOCUS1310</name>
    <name evidence="4" type="ORF">JYZ213_LOCUS3528</name>
    <name evidence="5" type="ORF">JYZ213_LOCUS3529</name>
    <name evidence="8" type="ORF">KXQ929_LOCUS731</name>
    <name evidence="9" type="ORF">OKA104_LOCUS5744</name>
    <name evidence="11" type="ORF">OXD698_LOCUS43439</name>
    <name evidence="10" type="ORF">OXD698_LOCUS6039</name>
    <name evidence="3" type="ORF">QVE165_LOCUS2486</name>
    <name evidence="6" type="ORF">QVE165_LOCUS4897</name>
    <name evidence="7" type="ORF">VCS650_LOCUS13204</name>
</gene>
<evidence type="ECO:0000313" key="10">
    <source>
        <dbReference type="EMBL" id="CAF3593517.1"/>
    </source>
</evidence>
<evidence type="ECO:0000313" key="9">
    <source>
        <dbReference type="EMBL" id="CAF3583787.1"/>
    </source>
</evidence>
<dbReference type="EMBL" id="CAJNOG010000019">
    <property type="protein sequence ID" value="CAF0769408.1"/>
    <property type="molecule type" value="Genomic_DNA"/>
</dbReference>
<dbReference type="EMBL" id="CAJOBB010000018">
    <property type="protein sequence ID" value="CAF3513267.1"/>
    <property type="molecule type" value="Genomic_DNA"/>
</dbReference>
<dbReference type="EMBL" id="CAJOAZ010012356">
    <property type="protein sequence ID" value="CAF4251113.1"/>
    <property type="molecule type" value="Genomic_DNA"/>
</dbReference>
<dbReference type="Proteomes" id="UP000663891">
    <property type="component" value="Unassembled WGS sequence"/>
</dbReference>
<dbReference type="EMBL" id="CAJNON010000105">
    <property type="protein sequence ID" value="CAF0972323.1"/>
    <property type="molecule type" value="Genomic_DNA"/>
</dbReference>
<evidence type="ECO:0000313" key="5">
    <source>
        <dbReference type="EMBL" id="CAF0769427.1"/>
    </source>
</evidence>
<dbReference type="EMBL" id="CAJNOI010000007">
    <property type="protein sequence ID" value="CAF0760135.1"/>
    <property type="molecule type" value="Genomic_DNA"/>
</dbReference>
<organism evidence="6 12">
    <name type="scientific">Adineta steineri</name>
    <dbReference type="NCBI Taxonomy" id="433720"/>
    <lineage>
        <taxon>Eukaryota</taxon>
        <taxon>Metazoa</taxon>
        <taxon>Spiralia</taxon>
        <taxon>Gnathifera</taxon>
        <taxon>Rotifera</taxon>
        <taxon>Eurotatoria</taxon>
        <taxon>Bdelloidea</taxon>
        <taxon>Adinetida</taxon>
        <taxon>Adinetidae</taxon>
        <taxon>Adineta</taxon>
    </lineage>
</organism>
<dbReference type="Proteomes" id="UP000663860">
    <property type="component" value="Unassembled WGS sequence"/>
</dbReference>
<dbReference type="Proteomes" id="UP000663868">
    <property type="component" value="Unassembled WGS sequence"/>
</dbReference>
<evidence type="ECO:0000313" key="11">
    <source>
        <dbReference type="EMBL" id="CAF4251113.1"/>
    </source>
</evidence>
<evidence type="ECO:0000313" key="4">
    <source>
        <dbReference type="EMBL" id="CAF0769408.1"/>
    </source>
</evidence>
<dbReference type="EMBL" id="CAJNOM010000008">
    <property type="protein sequence ID" value="CAF0768847.1"/>
    <property type="molecule type" value="Genomic_DNA"/>
</dbReference>
<dbReference type="EMBL" id="CAJOAZ010000255">
    <property type="protein sequence ID" value="CAF3593517.1"/>
    <property type="molecule type" value="Genomic_DNA"/>
</dbReference>
<dbReference type="EMBL" id="CAJNOM010000019">
    <property type="protein sequence ID" value="CAF0814081.1"/>
    <property type="molecule type" value="Genomic_DNA"/>
</dbReference>
<evidence type="ECO:0000313" key="7">
    <source>
        <dbReference type="EMBL" id="CAF0972323.1"/>
    </source>
</evidence>